<dbReference type="GO" id="GO:0017171">
    <property type="term" value="F:serine hydrolase activity"/>
    <property type="evidence" value="ECO:0007669"/>
    <property type="project" value="TreeGrafter"/>
</dbReference>
<dbReference type="EMBL" id="JAPFQP010000001">
    <property type="protein sequence ID" value="MCX2718789.1"/>
    <property type="molecule type" value="Genomic_DNA"/>
</dbReference>
<comment type="caution">
    <text evidence="2">The sequence shown here is derived from an EMBL/GenBank/DDBJ whole genome shotgun (WGS) entry which is preliminary data.</text>
</comment>
<feature type="domain" description="AB hydrolase-1" evidence="1">
    <location>
        <begin position="57"/>
        <end position="153"/>
    </location>
</feature>
<dbReference type="InterPro" id="IPR029058">
    <property type="entry name" value="AB_hydrolase_fold"/>
</dbReference>
<proteinExistence type="predicted"/>
<name>A0AAE3MJW4_9FLAO</name>
<dbReference type="PANTHER" id="PTHR46331:SF2">
    <property type="entry name" value="VALACYCLOVIR HYDROLASE"/>
    <property type="match status" value="1"/>
</dbReference>
<accession>A0AAE3MJW4</accession>
<dbReference type="InterPro" id="IPR000073">
    <property type="entry name" value="AB_hydrolase_1"/>
</dbReference>
<dbReference type="PANTHER" id="PTHR46331">
    <property type="entry name" value="VALACYCLOVIR HYDROLASE"/>
    <property type="match status" value="1"/>
</dbReference>
<dbReference type="SUPFAM" id="SSF53474">
    <property type="entry name" value="alpha/beta-Hydrolases"/>
    <property type="match status" value="1"/>
</dbReference>
<dbReference type="Gene3D" id="3.40.50.1820">
    <property type="entry name" value="alpha/beta hydrolase"/>
    <property type="match status" value="1"/>
</dbReference>
<reference evidence="2" key="1">
    <citation type="submission" date="2022-11" db="EMBL/GenBank/DDBJ databases">
        <title>The characterization of three novel Bacteroidetes species and genomic analysis of their roles in tidal elemental geochemical cycles.</title>
        <authorList>
            <person name="Ma K.-J."/>
        </authorList>
    </citation>
    <scope>NUCLEOTIDE SEQUENCE</scope>
    <source>
        <strain evidence="2">M415</strain>
    </source>
</reference>
<dbReference type="Proteomes" id="UP001207116">
    <property type="component" value="Unassembled WGS sequence"/>
</dbReference>
<dbReference type="RefSeq" id="WP_266011084.1">
    <property type="nucleotide sequence ID" value="NZ_JAPFQP010000001.1"/>
</dbReference>
<dbReference type="AlphaFoldDB" id="A0AAE3MJW4"/>
<protein>
    <submittedName>
        <fullName evidence="2">Alpha/beta hydrolase</fullName>
    </submittedName>
</protein>
<gene>
    <name evidence="2" type="ORF">OO016_04150</name>
</gene>
<keyword evidence="3" id="KW-1185">Reference proteome</keyword>
<sequence length="279" mass="31390">MNYTKGKPYNPGLFIVLLLFFLNLSIGQEIKLGTKKGNYVEINNAKLYYEMYGDGSPLILLHGGLGSISNFKAVIPELSKHFKIFAVDSPGHGKSEQIDSLSYQIIADHIAGFIDKMHLSDVKIVGYSDGAIIGLLVSNLKPERVSKLIFGAGALGPGNSKPEGLAMLKNFSAEMLPPEWEKNYRQISPNPDYWDQFIVDSKNMWLQEVWIPREILPEIQSKVLVMFGDRDPFIPLEHAIEIYKLLPNSELCVLPDIPHELFNFPDITNPLMINFLVKD</sequence>
<organism evidence="2 3">
    <name type="scientific">Lentiprolixibacter aurantiacus</name>
    <dbReference type="NCBI Taxonomy" id="2993939"/>
    <lineage>
        <taxon>Bacteria</taxon>
        <taxon>Pseudomonadati</taxon>
        <taxon>Bacteroidota</taxon>
        <taxon>Flavobacteriia</taxon>
        <taxon>Flavobacteriales</taxon>
        <taxon>Flavobacteriaceae</taxon>
        <taxon>Lentiprolixibacter</taxon>
    </lineage>
</organism>
<dbReference type="Pfam" id="PF00561">
    <property type="entry name" value="Abhydrolase_1"/>
    <property type="match status" value="1"/>
</dbReference>
<evidence type="ECO:0000259" key="1">
    <source>
        <dbReference type="Pfam" id="PF00561"/>
    </source>
</evidence>
<evidence type="ECO:0000313" key="3">
    <source>
        <dbReference type="Proteomes" id="UP001207116"/>
    </source>
</evidence>
<evidence type="ECO:0000313" key="2">
    <source>
        <dbReference type="EMBL" id="MCX2718789.1"/>
    </source>
</evidence>
<keyword evidence="2" id="KW-0378">Hydrolase</keyword>